<protein>
    <submittedName>
        <fullName evidence="7">Peroxidoxin 2</fullName>
    </submittedName>
</protein>
<evidence type="ECO:0000313" key="7">
    <source>
        <dbReference type="EMBL" id="OEH79490.1"/>
    </source>
</evidence>
<dbReference type="Gene3D" id="3.30.1020.10">
    <property type="entry name" value="Antioxidant, Horf6, Chain A, domain2"/>
    <property type="match status" value="1"/>
</dbReference>
<dbReference type="AlphaFoldDB" id="A0A1D3D7T3"/>
<accession>A0A1D3D7T3</accession>
<gene>
    <name evidence="7" type="ORF">cyc_07621</name>
</gene>
<dbReference type="FunFam" id="3.30.1020.10:FF:000001">
    <property type="entry name" value="1-Cys peroxiredoxin"/>
    <property type="match status" value="1"/>
</dbReference>
<dbReference type="GeneID" id="34623554"/>
<dbReference type="VEuPathDB" id="ToxoDB:cyc_07621"/>
<keyword evidence="2 6" id="KW-0049">Antioxidant</keyword>
<organism evidence="7 8">
    <name type="scientific">Cyclospora cayetanensis</name>
    <dbReference type="NCBI Taxonomy" id="88456"/>
    <lineage>
        <taxon>Eukaryota</taxon>
        <taxon>Sar</taxon>
        <taxon>Alveolata</taxon>
        <taxon>Apicomplexa</taxon>
        <taxon>Conoidasida</taxon>
        <taxon>Coccidia</taxon>
        <taxon>Eucoccidiorida</taxon>
        <taxon>Eimeriorina</taxon>
        <taxon>Eimeriidae</taxon>
        <taxon>Cyclospora</taxon>
    </lineage>
</organism>
<name>A0A1D3D7T3_9EIME</name>
<sequence length="223" mass="24690">MPLHLGDVFPNFDAEALGVKKFNLYDYLGNDWGIMFSHPNDFTPVCTTELAEAVKLHQTFKDKNCKLLGFSCNDIDSHKGWAKDIMAFAGSCGDLPFPMVCDANRQLAASLGIMDPEEKDKAGLPLTCRSVFFISPQKKLAASILYPATTGRSFKEILRVLDSLQLTEEYPVATPVEWTAGGQCCVIPQLSEEEAKKKLPKGMQKKELPSGKGYLRLTPDPRN</sequence>
<dbReference type="InterPro" id="IPR036249">
    <property type="entry name" value="Thioredoxin-like_sf"/>
</dbReference>
<dbReference type="GO" id="GO:0005829">
    <property type="term" value="C:cytosol"/>
    <property type="evidence" value="ECO:0007669"/>
    <property type="project" value="TreeGrafter"/>
</dbReference>
<dbReference type="CDD" id="cd03016">
    <property type="entry name" value="PRX_1cys"/>
    <property type="match status" value="1"/>
</dbReference>
<dbReference type="GO" id="GO:0045454">
    <property type="term" value="P:cell redox homeostasis"/>
    <property type="evidence" value="ECO:0007669"/>
    <property type="project" value="TreeGrafter"/>
</dbReference>
<dbReference type="PIRSF" id="PIRSF000239">
    <property type="entry name" value="AHPC"/>
    <property type="match status" value="1"/>
</dbReference>
<dbReference type="InterPro" id="IPR013766">
    <property type="entry name" value="Thioredoxin_domain"/>
</dbReference>
<keyword evidence="4 6" id="KW-0676">Redox-active center</keyword>
<evidence type="ECO:0000313" key="8">
    <source>
        <dbReference type="Proteomes" id="UP000095192"/>
    </source>
</evidence>
<keyword evidence="1 6" id="KW-0575">Peroxidase</keyword>
<comment type="similarity">
    <text evidence="5">Belongs to the peroxiredoxin family. Prx6 subfamily.</text>
</comment>
<dbReference type="VEuPathDB" id="ToxoDB:LOC34623554"/>
<evidence type="ECO:0000256" key="2">
    <source>
        <dbReference type="ARBA" id="ARBA00022862"/>
    </source>
</evidence>
<comment type="caution">
    <text evidence="7">The sequence shown here is derived from an EMBL/GenBank/DDBJ whole genome shotgun (WGS) entry which is preliminary data.</text>
</comment>
<evidence type="ECO:0000256" key="5">
    <source>
        <dbReference type="ARBA" id="ARBA00025719"/>
    </source>
</evidence>
<proteinExistence type="inferred from homology"/>
<dbReference type="OrthoDB" id="2996783at2759"/>
<dbReference type="GO" id="GO:0051920">
    <property type="term" value="F:peroxiredoxin activity"/>
    <property type="evidence" value="ECO:0007669"/>
    <property type="project" value="InterPro"/>
</dbReference>
<dbReference type="PROSITE" id="PS51352">
    <property type="entry name" value="THIOREDOXIN_2"/>
    <property type="match status" value="1"/>
</dbReference>
<dbReference type="Proteomes" id="UP000095192">
    <property type="component" value="Unassembled WGS sequence"/>
</dbReference>
<dbReference type="InterPro" id="IPR024706">
    <property type="entry name" value="Peroxiredoxin_AhpC-typ"/>
</dbReference>
<reference evidence="7 8" key="1">
    <citation type="journal article" date="2016" name="BMC Genomics">
        <title>Comparative genomics reveals Cyclospora cayetanensis possesses coccidia-like metabolism and invasion components but unique surface antigens.</title>
        <authorList>
            <person name="Liu S."/>
            <person name="Wang L."/>
            <person name="Zheng H."/>
            <person name="Xu Z."/>
            <person name="Roellig D.M."/>
            <person name="Li N."/>
            <person name="Frace M.A."/>
            <person name="Tang K."/>
            <person name="Arrowood M.J."/>
            <person name="Moss D.M."/>
            <person name="Zhang L."/>
            <person name="Feng Y."/>
            <person name="Xiao L."/>
        </authorList>
    </citation>
    <scope>NUCLEOTIDE SEQUENCE [LARGE SCALE GENOMIC DNA]</scope>
    <source>
        <strain evidence="7 8">CHN_HEN01</strain>
    </source>
</reference>
<dbReference type="GO" id="GO:0005739">
    <property type="term" value="C:mitochondrion"/>
    <property type="evidence" value="ECO:0007669"/>
    <property type="project" value="TreeGrafter"/>
</dbReference>
<comment type="function">
    <text evidence="6">Thiol-specific peroxidase that catalyzes the reduction of hydrogen peroxide and organic hydroperoxides to water and alcohols, respectively.</text>
</comment>
<dbReference type="Gene3D" id="3.40.30.10">
    <property type="entry name" value="Glutaredoxin"/>
    <property type="match status" value="1"/>
</dbReference>
<evidence type="ECO:0000256" key="3">
    <source>
        <dbReference type="ARBA" id="ARBA00023002"/>
    </source>
</evidence>
<evidence type="ECO:0000256" key="4">
    <source>
        <dbReference type="ARBA" id="ARBA00023284"/>
    </source>
</evidence>
<dbReference type="InterPro" id="IPR045020">
    <property type="entry name" value="PRX_1cys"/>
</dbReference>
<dbReference type="FunFam" id="3.40.30.10:FF:000011">
    <property type="entry name" value="Peroxiredoxin PRX1"/>
    <property type="match status" value="1"/>
</dbReference>
<dbReference type="Pfam" id="PF10417">
    <property type="entry name" value="1-cysPrx_C"/>
    <property type="match status" value="1"/>
</dbReference>
<dbReference type="InterPro" id="IPR019479">
    <property type="entry name" value="Peroxiredoxin_C"/>
</dbReference>
<dbReference type="SUPFAM" id="SSF52833">
    <property type="entry name" value="Thioredoxin-like"/>
    <property type="match status" value="1"/>
</dbReference>
<dbReference type="PANTHER" id="PTHR43503">
    <property type="entry name" value="MCG48959-RELATED"/>
    <property type="match status" value="1"/>
</dbReference>
<dbReference type="Pfam" id="PF00578">
    <property type="entry name" value="AhpC-TSA"/>
    <property type="match status" value="1"/>
</dbReference>
<evidence type="ECO:0000256" key="6">
    <source>
        <dbReference type="PIRNR" id="PIRNR000239"/>
    </source>
</evidence>
<evidence type="ECO:0000256" key="1">
    <source>
        <dbReference type="ARBA" id="ARBA00022559"/>
    </source>
</evidence>
<keyword evidence="8" id="KW-1185">Reference proteome</keyword>
<dbReference type="PANTHER" id="PTHR43503:SF4">
    <property type="entry name" value="PEROXIREDOXIN-6"/>
    <property type="match status" value="1"/>
</dbReference>
<dbReference type="InterPro" id="IPR000866">
    <property type="entry name" value="AhpC/TSA"/>
</dbReference>
<keyword evidence="3 6" id="KW-0560">Oxidoreductase</keyword>
<dbReference type="EMBL" id="JROU02000371">
    <property type="protein sequence ID" value="OEH79490.1"/>
    <property type="molecule type" value="Genomic_DNA"/>
</dbReference>